<proteinExistence type="predicted"/>
<dbReference type="EMBL" id="CP087781">
    <property type="protein sequence ID" value="UZA51474.1"/>
    <property type="molecule type" value="Genomic_DNA"/>
</dbReference>
<dbReference type="Proteomes" id="UP001163632">
    <property type="component" value="Chromosome"/>
</dbReference>
<reference evidence="2 3" key="1">
    <citation type="journal article" date="2022" name="BMC Microbiol.">
        <title>Whole genome sequencing of Moraxella bovis strains from North America reveals two genotypes with different genetic determinants.</title>
        <authorList>
            <person name="Wynn E.L."/>
            <person name="Hille M.M."/>
            <person name="Loy J.D."/>
            <person name="Schuller G."/>
            <person name="Kuhn K.L."/>
            <person name="Dickey A.M."/>
            <person name="Bono J.L."/>
            <person name="Clawson M.L."/>
        </authorList>
    </citation>
    <scope>NUCLEOTIDE SEQUENCE [LARGE SCALE GENOMIC DNA]</scope>
    <source>
        <strain evidence="1">SAM102599</strain>
        <strain evidence="2 3">SAM57978</strain>
    </source>
</reference>
<organism evidence="2 3">
    <name type="scientific">Moraxella bovis</name>
    <dbReference type="NCBI Taxonomy" id="476"/>
    <lineage>
        <taxon>Bacteria</taxon>
        <taxon>Pseudomonadati</taxon>
        <taxon>Pseudomonadota</taxon>
        <taxon>Gammaproteobacteria</taxon>
        <taxon>Moraxellales</taxon>
        <taxon>Moraxellaceae</taxon>
        <taxon>Moraxella</taxon>
    </lineage>
</organism>
<evidence type="ECO:0000313" key="1">
    <source>
        <dbReference type="EMBL" id="UZA03397.1"/>
    </source>
</evidence>
<name>A0AAQ2Q3B7_MORBO</name>
<dbReference type="RefSeq" id="WP_181879547.1">
    <property type="nucleotide sequence ID" value="NZ_CP087768.1"/>
</dbReference>
<evidence type="ECO:0000313" key="4">
    <source>
        <dbReference type="Proteomes" id="UP001163632"/>
    </source>
</evidence>
<evidence type="ECO:0000313" key="2">
    <source>
        <dbReference type="EMBL" id="UZA51474.1"/>
    </source>
</evidence>
<evidence type="ECO:0000313" key="3">
    <source>
        <dbReference type="Proteomes" id="UP001163283"/>
    </source>
</evidence>
<keyword evidence="4" id="KW-1185">Reference proteome</keyword>
<sequence>MRKIARFSRKKLEVDSYSIRQVFDEEKQDLAIFMQKHYFIFIKFLNVKLCYKGQARPNYVY</sequence>
<dbReference type="Proteomes" id="UP001163283">
    <property type="component" value="Chromosome"/>
</dbReference>
<protein>
    <submittedName>
        <fullName evidence="2">Uncharacterized protein</fullName>
    </submittedName>
</protein>
<accession>A0AAQ2Q3B7</accession>
<dbReference type="GeneID" id="77189773"/>
<gene>
    <name evidence="1" type="ORF">LP092_01120</name>
    <name evidence="2" type="ORF">LP129_13475</name>
</gene>
<dbReference type="EMBL" id="CP087830">
    <property type="protein sequence ID" value="UZA03397.1"/>
    <property type="molecule type" value="Genomic_DNA"/>
</dbReference>
<dbReference type="AlphaFoldDB" id="A0AAQ2Q3B7"/>